<proteinExistence type="predicted"/>
<organism evidence="1 2">
    <name type="scientific">Dictyostelium firmibasis</name>
    <dbReference type="NCBI Taxonomy" id="79012"/>
    <lineage>
        <taxon>Eukaryota</taxon>
        <taxon>Amoebozoa</taxon>
        <taxon>Evosea</taxon>
        <taxon>Eumycetozoa</taxon>
        <taxon>Dictyostelia</taxon>
        <taxon>Dictyosteliales</taxon>
        <taxon>Dictyosteliaceae</taxon>
        <taxon>Dictyostelium</taxon>
    </lineage>
</organism>
<dbReference type="Proteomes" id="UP001344447">
    <property type="component" value="Unassembled WGS sequence"/>
</dbReference>
<sequence>MYINKKINDSKIDNKKVVALLFIAFVIANGSQIINQKDFQKQLNIQTRVEKKYSRSDIKNLKKQLFFNNRVQCNKKNNI</sequence>
<accession>A0AAN7U8U9</accession>
<protein>
    <submittedName>
        <fullName evidence="1">Uncharacterized protein</fullName>
    </submittedName>
</protein>
<evidence type="ECO:0000313" key="2">
    <source>
        <dbReference type="Proteomes" id="UP001344447"/>
    </source>
</evidence>
<dbReference type="EMBL" id="JAVFKY010000001">
    <property type="protein sequence ID" value="KAK5583510.1"/>
    <property type="molecule type" value="Genomic_DNA"/>
</dbReference>
<name>A0AAN7U8U9_9MYCE</name>
<evidence type="ECO:0000313" key="1">
    <source>
        <dbReference type="EMBL" id="KAK5583510.1"/>
    </source>
</evidence>
<gene>
    <name evidence="1" type="ORF">RB653_005106</name>
</gene>
<reference evidence="1 2" key="1">
    <citation type="submission" date="2023-11" db="EMBL/GenBank/DDBJ databases">
        <title>Dfirmibasis_genome.</title>
        <authorList>
            <person name="Edelbroek B."/>
            <person name="Kjellin J."/>
            <person name="Jerlstrom-Hultqvist J."/>
            <person name="Soderbom F."/>
        </authorList>
    </citation>
    <scope>NUCLEOTIDE SEQUENCE [LARGE SCALE GENOMIC DNA]</scope>
    <source>
        <strain evidence="1 2">TNS-C-14</strain>
    </source>
</reference>
<keyword evidence="2" id="KW-1185">Reference proteome</keyword>
<dbReference type="AlphaFoldDB" id="A0AAN7U8U9"/>
<comment type="caution">
    <text evidence="1">The sequence shown here is derived from an EMBL/GenBank/DDBJ whole genome shotgun (WGS) entry which is preliminary data.</text>
</comment>